<dbReference type="Proteomes" id="UP000297422">
    <property type="component" value="Unassembled WGS sequence"/>
</dbReference>
<dbReference type="EMBL" id="RQGT01000032">
    <property type="protein sequence ID" value="TGM18981.1"/>
    <property type="molecule type" value="Genomic_DNA"/>
</dbReference>
<accession>A0ABY2N9L4</accession>
<gene>
    <name evidence="1" type="ORF">EHQ90_05525</name>
</gene>
<proteinExistence type="predicted"/>
<keyword evidence="2" id="KW-1185">Reference proteome</keyword>
<organism evidence="1 2">
    <name type="scientific">Leptospira stimsonii</name>
    <dbReference type="NCBI Taxonomy" id="2202203"/>
    <lineage>
        <taxon>Bacteria</taxon>
        <taxon>Pseudomonadati</taxon>
        <taxon>Spirochaetota</taxon>
        <taxon>Spirochaetia</taxon>
        <taxon>Leptospirales</taxon>
        <taxon>Leptospiraceae</taxon>
        <taxon>Leptospira</taxon>
    </lineage>
</organism>
<name>A0ABY2N9L4_9LEPT</name>
<protein>
    <submittedName>
        <fullName evidence="1">Uncharacterized protein</fullName>
    </submittedName>
</protein>
<sequence>MDSKSLHQRKLRNRFPLLTVSRQCSNFNLKCERLEYKHSKQSNSPSFMTWNRCFIINAKSLFSYLVQYTGNRNRTAKERIWNQFANVIVGRLNTYNTKDRLGIRVQVIVDKINRDSKRLTEGRFHKPEFKKTFHRQATKLNQFKGTFNPLNEESAVHNWTYCMGQNCTHIKNAEKILQRRHDPGWDWFITVKCDYFFGDRNPVWDGPAHTLIGNFNRTTRFQESGEHSGIYR</sequence>
<evidence type="ECO:0000313" key="1">
    <source>
        <dbReference type="EMBL" id="TGM18981.1"/>
    </source>
</evidence>
<comment type="caution">
    <text evidence="1">The sequence shown here is derived from an EMBL/GenBank/DDBJ whole genome shotgun (WGS) entry which is preliminary data.</text>
</comment>
<evidence type="ECO:0000313" key="2">
    <source>
        <dbReference type="Proteomes" id="UP000297422"/>
    </source>
</evidence>
<reference evidence="2" key="1">
    <citation type="journal article" date="2019" name="PLoS Negl. Trop. Dis.">
        <title>Revisiting the worldwide diversity of Leptospira species in the environment.</title>
        <authorList>
            <person name="Vincent A.T."/>
            <person name="Schiettekatte O."/>
            <person name="Bourhy P."/>
            <person name="Veyrier F.J."/>
            <person name="Picardeau M."/>
        </authorList>
    </citation>
    <scope>NUCLEOTIDE SEQUENCE [LARGE SCALE GENOMIC DNA]</scope>
    <source>
        <strain evidence="2">201702407</strain>
    </source>
</reference>